<feature type="signal peptide" evidence="1">
    <location>
        <begin position="1"/>
        <end position="16"/>
    </location>
</feature>
<dbReference type="AlphaFoldDB" id="A0A224XUD3"/>
<accession>A0A224XUD3</accession>
<keyword evidence="1" id="KW-0732">Signal</keyword>
<organism evidence="2">
    <name type="scientific">Panstrongylus lignarius</name>
    <dbReference type="NCBI Taxonomy" id="156445"/>
    <lineage>
        <taxon>Eukaryota</taxon>
        <taxon>Metazoa</taxon>
        <taxon>Ecdysozoa</taxon>
        <taxon>Arthropoda</taxon>
        <taxon>Hexapoda</taxon>
        <taxon>Insecta</taxon>
        <taxon>Pterygota</taxon>
        <taxon>Neoptera</taxon>
        <taxon>Paraneoptera</taxon>
        <taxon>Hemiptera</taxon>
        <taxon>Heteroptera</taxon>
        <taxon>Panheteroptera</taxon>
        <taxon>Cimicomorpha</taxon>
        <taxon>Reduviidae</taxon>
        <taxon>Triatominae</taxon>
        <taxon>Panstrongylus</taxon>
    </lineage>
</organism>
<evidence type="ECO:0000256" key="1">
    <source>
        <dbReference type="SAM" id="SignalP"/>
    </source>
</evidence>
<dbReference type="EMBL" id="GFTR01000269">
    <property type="protein sequence ID" value="JAW16157.1"/>
    <property type="molecule type" value="Transcribed_RNA"/>
</dbReference>
<evidence type="ECO:0000313" key="2">
    <source>
        <dbReference type="EMBL" id="JAW16157.1"/>
    </source>
</evidence>
<feature type="chain" id="PRO_5013188929" evidence="1">
    <location>
        <begin position="17"/>
        <end position="70"/>
    </location>
</feature>
<protein>
    <submittedName>
        <fullName evidence="2">Putative secreted protein</fullName>
    </submittedName>
</protein>
<name>A0A224XUD3_9HEMI</name>
<sequence length="70" mass="7456">MTTSCALACLWSFSLSFLTSSIGRATGEGQCSGVLLLNDSRCSLNDISSEGELKLLHEVATCKHSKSFVN</sequence>
<reference evidence="2" key="1">
    <citation type="journal article" date="2018" name="PLoS Negl. Trop. Dis.">
        <title>An insight into the salivary gland and fat body transcriptome of Panstrongylus lignarius (Hemiptera: Heteroptera), the main vector of Chagas disease in Peru.</title>
        <authorList>
            <person name="Nevoa J.C."/>
            <person name="Mendes M.T."/>
            <person name="da Silva M.V."/>
            <person name="Soares S.C."/>
            <person name="Oliveira C.J.F."/>
            <person name="Ribeiro J.M.C."/>
        </authorList>
    </citation>
    <scope>NUCLEOTIDE SEQUENCE</scope>
</reference>
<proteinExistence type="predicted"/>